<dbReference type="OrthoDB" id="3234968at2759"/>
<keyword evidence="2 6" id="KW-0812">Transmembrane</keyword>
<evidence type="ECO:0000256" key="2">
    <source>
        <dbReference type="ARBA" id="ARBA00022692"/>
    </source>
</evidence>
<evidence type="ECO:0000313" key="8">
    <source>
        <dbReference type="Proteomes" id="UP001150266"/>
    </source>
</evidence>
<sequence>MPSQTAIQQASSSAPVSHTSSMSAVIGAVVGITVAFIIIVLVYLLLRYRKRKAARFPRIDVPNNEDQVETYHDRSSSALESSVTHDPTRAHSAEHLLRSPPSASRLAVASSPTSSRPLLPHIITKQLPSLPPPNEESQSALKYTRSILSAVSKRFTTTAPVFVPQSGSTAESTTSSFFPPPVHEEDRGMLSISRQHSLSISTLGRTSLVGSDSTKGSRIGTYPGMTINNTGVEEARRFPVRPVINQLAASTRGENVQPSVTIETSRQRARHVPRFPISPTVISPQTSLSSGSYATKGKSVVPLMIITENSGGGSVSESSLADTEDNISSHRTSKRLSEGKLRVEKERQRRRRPKTPSNPQGPRPRPLPSPPASSSLSAYNIPLPSASSGGSMISEALSSDRSVTVDSHFSTRTTVQGHVIRRRRPLPQTSPDARRSSFIFGPHVLVPLKSVHHRVASLLGVESRALEISALIQSQPDRLKEQEEFREPKLPLNSFESTSVGSQATPLVVLSRTEDDDANNSEQEHLEHNTASSSPQLEWALPVLSSLLSLPQVSPIVASTAPSSALIPDPTFDRAAALRPRTGQLEHALSLPSSLPSRHLDLQELINDDNHFFTSAVTSTRGPLPLTPSESLSARSAPETSSGNKSQRSPRRLPPEPLHLKHTRTEPSNEIPNTPGIQYLTVSEDLSVAPPPYSGRHIKVSKIQEKMPDQRLFSQEEVSLTEAVPGQSKKHLQTQTKSGSTKAFMRRSPQSIPVTPSEWRTSSTTQSLATSGRTPRTSERQDETAAEMLFELLDDSGSLSSTFSSDELTTIQPLSIPNKPNRTLLVPAPSLHSTMSHPRAFSASQASAVATRERQHSQRQLQRESVTRVPRISLIPENDVPQFTLSRLPPFLRMPPPPNIRPPSLPPIPAPASTKPISIRSKVWNAQRLVETTASTTTSTIDAPSMNRSRSNSAPHTTQSIHPPDTVSSHDSTFIAP</sequence>
<gene>
    <name evidence="7" type="ORF">J3R30DRAFT_760070</name>
</gene>
<feature type="compositionally biased region" description="Basic and acidic residues" evidence="5">
    <location>
        <begin position="851"/>
        <end position="865"/>
    </location>
</feature>
<feature type="compositionally biased region" description="Basic and acidic residues" evidence="5">
    <location>
        <begin position="86"/>
        <end position="97"/>
    </location>
</feature>
<organism evidence="7 8">
    <name type="scientific">Lentinula aciculospora</name>
    <dbReference type="NCBI Taxonomy" id="153920"/>
    <lineage>
        <taxon>Eukaryota</taxon>
        <taxon>Fungi</taxon>
        <taxon>Dikarya</taxon>
        <taxon>Basidiomycota</taxon>
        <taxon>Agaricomycotina</taxon>
        <taxon>Agaricomycetes</taxon>
        <taxon>Agaricomycetidae</taxon>
        <taxon>Agaricales</taxon>
        <taxon>Marasmiineae</taxon>
        <taxon>Omphalotaceae</taxon>
        <taxon>Lentinula</taxon>
    </lineage>
</organism>
<dbReference type="PANTHER" id="PTHR15549:SF26">
    <property type="entry name" value="AXIAL BUDDING PATTERN PROTEIN 2-RELATED"/>
    <property type="match status" value="1"/>
</dbReference>
<feature type="transmembrane region" description="Helical" evidence="6">
    <location>
        <begin position="24"/>
        <end position="46"/>
    </location>
</feature>
<name>A0A9W9DKD1_9AGAR</name>
<keyword evidence="4 6" id="KW-0472">Membrane</keyword>
<feature type="compositionally biased region" description="Pro residues" evidence="5">
    <location>
        <begin position="359"/>
        <end position="371"/>
    </location>
</feature>
<feature type="compositionally biased region" description="Polar residues" evidence="5">
    <location>
        <begin position="946"/>
        <end position="977"/>
    </location>
</feature>
<feature type="region of interest" description="Disordered" evidence="5">
    <location>
        <begin position="514"/>
        <end position="533"/>
    </location>
</feature>
<proteinExistence type="predicted"/>
<comment type="subcellular location">
    <subcellularLocation>
        <location evidence="1">Membrane</location>
        <topology evidence="1">Single-pass membrane protein</topology>
    </subcellularLocation>
</comment>
<feature type="compositionally biased region" description="Basic and acidic residues" evidence="5">
    <location>
        <begin position="335"/>
        <end position="347"/>
    </location>
</feature>
<protein>
    <submittedName>
        <fullName evidence="7">Uncharacterized protein</fullName>
    </submittedName>
</protein>
<dbReference type="PANTHER" id="PTHR15549">
    <property type="entry name" value="PAIRED IMMUNOGLOBULIN-LIKE TYPE 2 RECEPTOR"/>
    <property type="match status" value="1"/>
</dbReference>
<keyword evidence="3 6" id="KW-1133">Transmembrane helix</keyword>
<dbReference type="GO" id="GO:0016020">
    <property type="term" value="C:membrane"/>
    <property type="evidence" value="ECO:0007669"/>
    <property type="project" value="UniProtKB-SubCell"/>
</dbReference>
<feature type="region of interest" description="Disordered" evidence="5">
    <location>
        <begin position="930"/>
        <end position="977"/>
    </location>
</feature>
<feature type="compositionally biased region" description="Polar residues" evidence="5">
    <location>
        <begin position="76"/>
        <end position="85"/>
    </location>
</feature>
<evidence type="ECO:0000256" key="3">
    <source>
        <dbReference type="ARBA" id="ARBA00022989"/>
    </source>
</evidence>
<comment type="caution">
    <text evidence="7">The sequence shown here is derived from an EMBL/GenBank/DDBJ whole genome shotgun (WGS) entry which is preliminary data.</text>
</comment>
<feature type="compositionally biased region" description="Polar residues" evidence="5">
    <location>
        <begin position="385"/>
        <end position="416"/>
    </location>
</feature>
<evidence type="ECO:0000313" key="7">
    <source>
        <dbReference type="EMBL" id="KAJ4473065.1"/>
    </source>
</evidence>
<feature type="region of interest" description="Disordered" evidence="5">
    <location>
        <begin position="618"/>
        <end position="675"/>
    </location>
</feature>
<feature type="compositionally biased region" description="Polar residues" evidence="5">
    <location>
        <begin position="666"/>
        <end position="675"/>
    </location>
</feature>
<dbReference type="EMBL" id="JAOTPV010000018">
    <property type="protein sequence ID" value="KAJ4473065.1"/>
    <property type="molecule type" value="Genomic_DNA"/>
</dbReference>
<keyword evidence="8" id="KW-1185">Reference proteome</keyword>
<feature type="region of interest" description="Disordered" evidence="5">
    <location>
        <begin position="67"/>
        <end position="138"/>
    </location>
</feature>
<dbReference type="Proteomes" id="UP001150266">
    <property type="component" value="Unassembled WGS sequence"/>
</dbReference>
<feature type="compositionally biased region" description="Polar residues" evidence="5">
    <location>
        <begin position="628"/>
        <end position="647"/>
    </location>
</feature>
<dbReference type="AlphaFoldDB" id="A0A9W9DKD1"/>
<feature type="region of interest" description="Disordered" evidence="5">
    <location>
        <begin position="725"/>
        <end position="782"/>
    </location>
</feature>
<reference evidence="7" key="1">
    <citation type="submission" date="2022-08" db="EMBL/GenBank/DDBJ databases">
        <title>A Global Phylogenomic Analysis of the Shiitake Genus Lentinula.</title>
        <authorList>
            <consortium name="DOE Joint Genome Institute"/>
            <person name="Sierra-Patev S."/>
            <person name="Min B."/>
            <person name="Naranjo-Ortiz M."/>
            <person name="Looney B."/>
            <person name="Konkel Z."/>
            <person name="Slot J.C."/>
            <person name="Sakamoto Y."/>
            <person name="Steenwyk J.L."/>
            <person name="Rokas A."/>
            <person name="Carro J."/>
            <person name="Camarero S."/>
            <person name="Ferreira P."/>
            <person name="Molpeceres G."/>
            <person name="Ruiz-Duenas F.J."/>
            <person name="Serrano A."/>
            <person name="Henrissat B."/>
            <person name="Drula E."/>
            <person name="Hughes K.W."/>
            <person name="Mata J.L."/>
            <person name="Ishikawa N.K."/>
            <person name="Vargas-Isla R."/>
            <person name="Ushijima S."/>
            <person name="Smith C.A."/>
            <person name="Ahrendt S."/>
            <person name="Andreopoulos W."/>
            <person name="He G."/>
            <person name="Labutti K."/>
            <person name="Lipzen A."/>
            <person name="Ng V."/>
            <person name="Riley R."/>
            <person name="Sandor L."/>
            <person name="Barry K."/>
            <person name="Martinez A.T."/>
            <person name="Xiao Y."/>
            <person name="Gibbons J.G."/>
            <person name="Terashima K."/>
            <person name="Grigoriev I.V."/>
            <person name="Hibbett D.S."/>
        </authorList>
    </citation>
    <scope>NUCLEOTIDE SEQUENCE</scope>
    <source>
        <strain evidence="7">JLM2183</strain>
    </source>
</reference>
<evidence type="ECO:0000256" key="6">
    <source>
        <dbReference type="SAM" id="Phobius"/>
    </source>
</evidence>
<feature type="region of interest" description="Disordered" evidence="5">
    <location>
        <begin position="309"/>
        <end position="435"/>
    </location>
</feature>
<evidence type="ECO:0000256" key="1">
    <source>
        <dbReference type="ARBA" id="ARBA00004167"/>
    </source>
</evidence>
<evidence type="ECO:0000256" key="5">
    <source>
        <dbReference type="SAM" id="MobiDB-lite"/>
    </source>
</evidence>
<accession>A0A9W9DKD1</accession>
<dbReference type="InterPro" id="IPR051694">
    <property type="entry name" value="Immunoregulatory_rcpt-like"/>
</dbReference>
<feature type="compositionally biased region" description="Polar residues" evidence="5">
    <location>
        <begin position="748"/>
        <end position="775"/>
    </location>
</feature>
<evidence type="ECO:0000256" key="4">
    <source>
        <dbReference type="ARBA" id="ARBA00023136"/>
    </source>
</evidence>
<feature type="region of interest" description="Disordered" evidence="5">
    <location>
        <begin position="843"/>
        <end position="865"/>
    </location>
</feature>
<dbReference type="GO" id="GO:0071944">
    <property type="term" value="C:cell periphery"/>
    <property type="evidence" value="ECO:0007669"/>
    <property type="project" value="UniProtKB-ARBA"/>
</dbReference>